<protein>
    <submittedName>
        <fullName evidence="3">Type IV pilus assembly protein PilX</fullName>
    </submittedName>
</protein>
<keyword evidence="4" id="KW-1185">Reference proteome</keyword>
<organism evidence="3 4">
    <name type="scientific">Ectothiorhodospira marina</name>
    <dbReference type="NCBI Taxonomy" id="1396821"/>
    <lineage>
        <taxon>Bacteria</taxon>
        <taxon>Pseudomonadati</taxon>
        <taxon>Pseudomonadota</taxon>
        <taxon>Gammaproteobacteria</taxon>
        <taxon>Chromatiales</taxon>
        <taxon>Ectothiorhodospiraceae</taxon>
        <taxon>Ectothiorhodospira</taxon>
    </lineage>
</organism>
<name>A0A1H7RA30_9GAMM</name>
<sequence>MALVVSLIILVMVTLVAISGIGNVTLQQRITGHQQDRALAFQDTEAALRVAESLLDGINTHPDDLADYEDCGGTTICGPIPENTYTGTASIWQDVPQGQALSQTVTGRTPQYALQYMGEVDLPTKDPQRGSRSAASMQYSSEGRDNTIESAFAHYRITARSHDPANSDGSLVVLQSTYQVPN</sequence>
<evidence type="ECO:0000256" key="1">
    <source>
        <dbReference type="SAM" id="MobiDB-lite"/>
    </source>
</evidence>
<dbReference type="Proteomes" id="UP000199256">
    <property type="component" value="Unassembled WGS sequence"/>
</dbReference>
<reference evidence="4" key="1">
    <citation type="submission" date="2016-10" db="EMBL/GenBank/DDBJ databases">
        <authorList>
            <person name="Varghese N."/>
            <person name="Submissions S."/>
        </authorList>
    </citation>
    <scope>NUCLEOTIDE SEQUENCE [LARGE SCALE GENOMIC DNA]</scope>
    <source>
        <strain evidence="4">DSM 241</strain>
    </source>
</reference>
<feature type="domain" description="Type 4 fimbrial biogenesis protein PilX N-terminal" evidence="2">
    <location>
        <begin position="1"/>
        <end position="49"/>
    </location>
</feature>
<evidence type="ECO:0000313" key="4">
    <source>
        <dbReference type="Proteomes" id="UP000199256"/>
    </source>
</evidence>
<accession>A0A1H7RA30</accession>
<feature type="region of interest" description="Disordered" evidence="1">
    <location>
        <begin position="122"/>
        <end position="143"/>
    </location>
</feature>
<dbReference type="Pfam" id="PF14341">
    <property type="entry name" value="PilX_N"/>
    <property type="match status" value="1"/>
</dbReference>
<feature type="compositionally biased region" description="Polar residues" evidence="1">
    <location>
        <begin position="130"/>
        <end position="141"/>
    </location>
</feature>
<dbReference type="STRING" id="1396821.SAMN05444515_12138"/>
<proteinExistence type="predicted"/>
<dbReference type="InterPro" id="IPR025746">
    <property type="entry name" value="PilX_N_dom"/>
</dbReference>
<dbReference type="RefSeq" id="WP_177169982.1">
    <property type="nucleotide sequence ID" value="NZ_FOAA01000021.1"/>
</dbReference>
<evidence type="ECO:0000313" key="3">
    <source>
        <dbReference type="EMBL" id="SEL57053.1"/>
    </source>
</evidence>
<dbReference type="AlphaFoldDB" id="A0A1H7RA30"/>
<dbReference type="EMBL" id="FOAA01000021">
    <property type="protein sequence ID" value="SEL57053.1"/>
    <property type="molecule type" value="Genomic_DNA"/>
</dbReference>
<gene>
    <name evidence="3" type="ORF">SAMN05444515_12138</name>
</gene>
<evidence type="ECO:0000259" key="2">
    <source>
        <dbReference type="Pfam" id="PF14341"/>
    </source>
</evidence>